<dbReference type="InterPro" id="IPR014710">
    <property type="entry name" value="RmlC-like_jellyroll"/>
</dbReference>
<dbReference type="GO" id="GO:0004475">
    <property type="term" value="F:mannose-1-phosphate guanylyltransferase (GTP) activity"/>
    <property type="evidence" value="ECO:0007669"/>
    <property type="project" value="TreeGrafter"/>
</dbReference>
<dbReference type="AlphaFoldDB" id="A0A8X8GAF9"/>
<proteinExistence type="predicted"/>
<feature type="domain" description="Mannose-6-phosphate isomerase type II C-terminal" evidence="1">
    <location>
        <begin position="2"/>
        <end position="91"/>
    </location>
</feature>
<evidence type="ECO:0000313" key="2">
    <source>
        <dbReference type="EMBL" id="MBU2722230.1"/>
    </source>
</evidence>
<evidence type="ECO:0000313" key="3">
    <source>
        <dbReference type="Proteomes" id="UP000887300"/>
    </source>
</evidence>
<dbReference type="Pfam" id="PF01050">
    <property type="entry name" value="MannoseP_isomer"/>
    <property type="match status" value="1"/>
</dbReference>
<dbReference type="SUPFAM" id="SSF51182">
    <property type="entry name" value="RmlC-like cupins"/>
    <property type="match status" value="1"/>
</dbReference>
<comment type="caution">
    <text evidence="2">The sequence shown here is derived from an EMBL/GenBank/DDBJ whole genome shotgun (WGS) entry which is preliminary data.</text>
</comment>
<organism evidence="2 3">
    <name type="scientific">Acidithiobacillus ferridurans</name>
    <dbReference type="NCBI Taxonomy" id="1232575"/>
    <lineage>
        <taxon>Bacteria</taxon>
        <taxon>Pseudomonadati</taxon>
        <taxon>Pseudomonadota</taxon>
        <taxon>Acidithiobacillia</taxon>
        <taxon>Acidithiobacillales</taxon>
        <taxon>Acidithiobacillaceae</taxon>
        <taxon>Acidithiobacillus</taxon>
    </lineage>
</organism>
<dbReference type="InterPro" id="IPR011051">
    <property type="entry name" value="RmlC_Cupin_sf"/>
</dbReference>
<accession>A0A8X8GAF9</accession>
<dbReference type="GO" id="GO:0009298">
    <property type="term" value="P:GDP-mannose biosynthetic process"/>
    <property type="evidence" value="ECO:0007669"/>
    <property type="project" value="TreeGrafter"/>
</dbReference>
<sequence length="97" mass="10815">SRFKIKRILVKAGAALSLQMHHHRSEHWIVVSGTAKIVNGSAEHLVQTNESTYIPAGTPHRLLNPGVIDLVMIEVQSGEYLGEDDIVRFDDRYGRAP</sequence>
<protein>
    <submittedName>
        <fullName evidence="2">Cupin domain-containing protein</fullName>
    </submittedName>
</protein>
<dbReference type="PANTHER" id="PTHR46390">
    <property type="entry name" value="MANNOSE-1-PHOSPHATE GUANYLYLTRANSFERASE"/>
    <property type="match status" value="1"/>
</dbReference>
<reference evidence="2" key="1">
    <citation type="journal article" date="2021" name="ISME J.">
        <title>Genomic evolution of the class Acidithiobacillia: deep-branching Proteobacteria living in extreme acidic conditions.</title>
        <authorList>
            <person name="Moya-Beltran A."/>
            <person name="Beard S."/>
            <person name="Rojas-Villalobos C."/>
            <person name="Issotta F."/>
            <person name="Gallardo Y."/>
            <person name="Ulloa R."/>
            <person name="Giaveno A."/>
            <person name="Degli Esposti M."/>
            <person name="Johnson D.B."/>
            <person name="Quatrini R."/>
        </authorList>
    </citation>
    <scope>NUCLEOTIDE SEQUENCE</scope>
    <source>
        <strain evidence="2">DSM 583</strain>
    </source>
</reference>
<dbReference type="InterPro" id="IPR051161">
    <property type="entry name" value="Mannose-6P_isomerase_type2"/>
</dbReference>
<dbReference type="CDD" id="cd02213">
    <property type="entry name" value="cupin_PMI_typeII_C"/>
    <property type="match status" value="1"/>
</dbReference>
<dbReference type="GO" id="GO:0005976">
    <property type="term" value="P:polysaccharide metabolic process"/>
    <property type="evidence" value="ECO:0007669"/>
    <property type="project" value="InterPro"/>
</dbReference>
<dbReference type="RefSeq" id="WP_215890439.1">
    <property type="nucleotide sequence ID" value="NZ_JABBHS010000084.1"/>
</dbReference>
<feature type="non-terminal residue" evidence="2">
    <location>
        <position position="1"/>
    </location>
</feature>
<dbReference type="EMBL" id="JABBHS010000084">
    <property type="protein sequence ID" value="MBU2722230.1"/>
    <property type="molecule type" value="Genomic_DNA"/>
</dbReference>
<gene>
    <name evidence="2" type="ORF">HF568_03075</name>
</gene>
<dbReference type="InterPro" id="IPR001538">
    <property type="entry name" value="Man6P_isomerase-2_C"/>
</dbReference>
<evidence type="ECO:0000259" key="1">
    <source>
        <dbReference type="Pfam" id="PF01050"/>
    </source>
</evidence>
<name>A0A8X8GAF9_ACIFI</name>
<dbReference type="Proteomes" id="UP000887300">
    <property type="component" value="Unassembled WGS sequence"/>
</dbReference>
<dbReference type="Gene3D" id="2.60.120.10">
    <property type="entry name" value="Jelly Rolls"/>
    <property type="match status" value="1"/>
</dbReference>
<dbReference type="PANTHER" id="PTHR46390:SF1">
    <property type="entry name" value="MANNOSE-1-PHOSPHATE GUANYLYLTRANSFERASE"/>
    <property type="match status" value="1"/>
</dbReference>